<evidence type="ECO:0000313" key="5">
    <source>
        <dbReference type="Proteomes" id="UP001642360"/>
    </source>
</evidence>
<keyword evidence="1 2" id="KW-0732">Signal</keyword>
<dbReference type="CDD" id="cd15798">
    <property type="entry name" value="PMEI-like_3"/>
    <property type="match status" value="1"/>
</dbReference>
<feature type="domain" description="Pectinesterase inhibitor" evidence="3">
    <location>
        <begin position="36"/>
        <end position="192"/>
    </location>
</feature>
<dbReference type="Proteomes" id="UP001642360">
    <property type="component" value="Unassembled WGS sequence"/>
</dbReference>
<gene>
    <name evidence="4" type="ORF">ILEXP_LOCUS29854</name>
</gene>
<feature type="chain" id="PRO_5044796892" description="Pectinesterase inhibitor domain-containing protein" evidence="2">
    <location>
        <begin position="29"/>
        <end position="201"/>
    </location>
</feature>
<keyword evidence="5" id="KW-1185">Reference proteome</keyword>
<feature type="signal peptide" evidence="2">
    <location>
        <begin position="1"/>
        <end position="28"/>
    </location>
</feature>
<evidence type="ECO:0000256" key="2">
    <source>
        <dbReference type="SAM" id="SignalP"/>
    </source>
</evidence>
<dbReference type="PANTHER" id="PTHR31080:SF117">
    <property type="entry name" value="PLANT INVERTASE_PECTIN METHYLESTERASE INHIBITOR SUPERFAMILY PROTEIN"/>
    <property type="match status" value="1"/>
</dbReference>
<dbReference type="Pfam" id="PF04043">
    <property type="entry name" value="PMEI"/>
    <property type="match status" value="1"/>
</dbReference>
<dbReference type="SUPFAM" id="SSF101148">
    <property type="entry name" value="Plant invertase/pectin methylesterase inhibitor"/>
    <property type="match status" value="1"/>
</dbReference>
<dbReference type="Gene3D" id="1.20.140.40">
    <property type="entry name" value="Invertase/pectin methylesterase inhibitor family protein"/>
    <property type="match status" value="1"/>
</dbReference>
<protein>
    <recommendedName>
        <fullName evidence="3">Pectinesterase inhibitor domain-containing protein</fullName>
    </recommendedName>
</protein>
<organism evidence="4 5">
    <name type="scientific">Ilex paraguariensis</name>
    <name type="common">yerba mate</name>
    <dbReference type="NCBI Taxonomy" id="185542"/>
    <lineage>
        <taxon>Eukaryota</taxon>
        <taxon>Viridiplantae</taxon>
        <taxon>Streptophyta</taxon>
        <taxon>Embryophyta</taxon>
        <taxon>Tracheophyta</taxon>
        <taxon>Spermatophyta</taxon>
        <taxon>Magnoliopsida</taxon>
        <taxon>eudicotyledons</taxon>
        <taxon>Gunneridae</taxon>
        <taxon>Pentapetalae</taxon>
        <taxon>asterids</taxon>
        <taxon>campanulids</taxon>
        <taxon>Aquifoliales</taxon>
        <taxon>Aquifoliaceae</taxon>
        <taxon>Ilex</taxon>
    </lineage>
</organism>
<dbReference type="InterPro" id="IPR051955">
    <property type="entry name" value="PME_Inhibitor"/>
</dbReference>
<sequence length="201" mass="21584">MEGSFSNNFLTAFLLLLAFTSQINSNSAARIPAGTTSTEFIKTSCSATTYPKLCFNSLSSHSSAIRTDPKLLAQTALSVSLNTARSTSTMMVKLSQSHGMKPREVAAMHDCVEELSDSVDQLRKSLGEMGQLNGPNYGLVMNDIQTWVSAALTDEDTCTEGFGGKAQNGNLKNTVRVQILNVAHMTSNALALINNYAALHE</sequence>
<name>A0ABC8SVK4_9AQUA</name>
<dbReference type="EMBL" id="CAUOFW020003613">
    <property type="protein sequence ID" value="CAK9161072.1"/>
    <property type="molecule type" value="Genomic_DNA"/>
</dbReference>
<dbReference type="AlphaFoldDB" id="A0ABC8SVK4"/>
<dbReference type="GO" id="GO:0046910">
    <property type="term" value="F:pectinesterase inhibitor activity"/>
    <property type="evidence" value="ECO:0007669"/>
    <property type="project" value="UniProtKB-ARBA"/>
</dbReference>
<proteinExistence type="predicted"/>
<evidence type="ECO:0000313" key="4">
    <source>
        <dbReference type="EMBL" id="CAK9161072.1"/>
    </source>
</evidence>
<dbReference type="PANTHER" id="PTHR31080">
    <property type="entry name" value="PECTINESTERASE INHIBITOR-LIKE"/>
    <property type="match status" value="1"/>
</dbReference>
<reference evidence="4 5" key="1">
    <citation type="submission" date="2024-02" db="EMBL/GenBank/DDBJ databases">
        <authorList>
            <person name="Vignale AGUSTIN F."/>
            <person name="Sosa J E."/>
            <person name="Modenutti C."/>
        </authorList>
    </citation>
    <scope>NUCLEOTIDE SEQUENCE [LARGE SCALE GENOMIC DNA]</scope>
</reference>
<dbReference type="NCBIfam" id="TIGR01614">
    <property type="entry name" value="PME_inhib"/>
    <property type="match status" value="1"/>
</dbReference>
<accession>A0ABC8SVK4</accession>
<dbReference type="FunFam" id="1.20.140.40:FF:000005">
    <property type="entry name" value="Pectin methylesterase inhibitor 1"/>
    <property type="match status" value="1"/>
</dbReference>
<dbReference type="InterPro" id="IPR006501">
    <property type="entry name" value="Pectinesterase_inhib_dom"/>
</dbReference>
<evidence type="ECO:0000256" key="1">
    <source>
        <dbReference type="ARBA" id="ARBA00022729"/>
    </source>
</evidence>
<dbReference type="InterPro" id="IPR035513">
    <property type="entry name" value="Invertase/methylesterase_inhib"/>
</dbReference>
<evidence type="ECO:0000259" key="3">
    <source>
        <dbReference type="SMART" id="SM00856"/>
    </source>
</evidence>
<dbReference type="SMART" id="SM00856">
    <property type="entry name" value="PMEI"/>
    <property type="match status" value="1"/>
</dbReference>
<comment type="caution">
    <text evidence="4">The sequence shown here is derived from an EMBL/GenBank/DDBJ whole genome shotgun (WGS) entry which is preliminary data.</text>
</comment>